<organism evidence="1 2">
    <name type="scientific">Neolewinella antarctica</name>
    <dbReference type="NCBI Taxonomy" id="442734"/>
    <lineage>
        <taxon>Bacteria</taxon>
        <taxon>Pseudomonadati</taxon>
        <taxon>Bacteroidota</taxon>
        <taxon>Saprospiria</taxon>
        <taxon>Saprospirales</taxon>
        <taxon>Lewinellaceae</taxon>
        <taxon>Neolewinella</taxon>
    </lineage>
</organism>
<dbReference type="InterPro" id="IPR011322">
    <property type="entry name" value="N-reg_PII-like_a/b"/>
</dbReference>
<comment type="caution">
    <text evidence="1">The sequence shown here is derived from an EMBL/GenBank/DDBJ whole genome shotgun (WGS) entry which is preliminary data.</text>
</comment>
<dbReference type="SMART" id="SM00938">
    <property type="entry name" value="P-II"/>
    <property type="match status" value="1"/>
</dbReference>
<dbReference type="Gene3D" id="3.30.70.120">
    <property type="match status" value="1"/>
</dbReference>
<evidence type="ECO:0000313" key="2">
    <source>
        <dbReference type="Proteomes" id="UP000770785"/>
    </source>
</evidence>
<protein>
    <submittedName>
        <fullName evidence="1">Nitrogen regulatory protein PII</fullName>
    </submittedName>
</protein>
<dbReference type="InterPro" id="IPR002187">
    <property type="entry name" value="N-reg_PII"/>
</dbReference>
<dbReference type="PANTHER" id="PTHR30115">
    <property type="entry name" value="NITROGEN REGULATORY PROTEIN P-II"/>
    <property type="match status" value="1"/>
</dbReference>
<dbReference type="Proteomes" id="UP000770785">
    <property type="component" value="Unassembled WGS sequence"/>
</dbReference>
<sequence>MKKIEAIIRLSRFESVRDALAAIDVNFFTLTEVKGFGLQRGEQLTYRGSVYDADYIARLQLDILAPTAKTEAIVDAIQSAGKTGKVGDGKIIIYDVDGVIRIRTGERDDSAI</sequence>
<name>A0ABX0XB77_9BACT</name>
<dbReference type="PANTHER" id="PTHR30115:SF11">
    <property type="entry name" value="NITROGEN REGULATORY PROTEIN P-II HOMOLOG"/>
    <property type="match status" value="1"/>
</dbReference>
<dbReference type="PRINTS" id="PR00340">
    <property type="entry name" value="PIIGLNB"/>
</dbReference>
<dbReference type="Pfam" id="PF00543">
    <property type="entry name" value="P-II"/>
    <property type="match status" value="1"/>
</dbReference>
<reference evidence="1 2" key="1">
    <citation type="submission" date="2020-03" db="EMBL/GenBank/DDBJ databases">
        <title>Genomic Encyclopedia of Type Strains, Phase IV (KMG-IV): sequencing the most valuable type-strain genomes for metagenomic binning, comparative biology and taxonomic classification.</title>
        <authorList>
            <person name="Goeker M."/>
        </authorList>
    </citation>
    <scope>NUCLEOTIDE SEQUENCE [LARGE SCALE GENOMIC DNA]</scope>
    <source>
        <strain evidence="1 2">DSM 105096</strain>
    </source>
</reference>
<dbReference type="SUPFAM" id="SSF54913">
    <property type="entry name" value="GlnB-like"/>
    <property type="match status" value="1"/>
</dbReference>
<dbReference type="PROSITE" id="PS51343">
    <property type="entry name" value="PII_GLNB_DOM"/>
    <property type="match status" value="1"/>
</dbReference>
<proteinExistence type="predicted"/>
<dbReference type="InterPro" id="IPR015867">
    <property type="entry name" value="N-reg_PII/ATP_PRibTrfase_C"/>
</dbReference>
<evidence type="ECO:0000313" key="1">
    <source>
        <dbReference type="EMBL" id="NJC26528.1"/>
    </source>
</evidence>
<keyword evidence="2" id="KW-1185">Reference proteome</keyword>
<dbReference type="RefSeq" id="WP_168037262.1">
    <property type="nucleotide sequence ID" value="NZ_JAATJH010000002.1"/>
</dbReference>
<gene>
    <name evidence="1" type="ORF">GGR27_002027</name>
</gene>
<dbReference type="EMBL" id="JAATJH010000002">
    <property type="protein sequence ID" value="NJC26528.1"/>
    <property type="molecule type" value="Genomic_DNA"/>
</dbReference>
<accession>A0ABX0XB77</accession>